<dbReference type="PANTHER" id="PTHR43134">
    <property type="entry name" value="SIGNAL RECOGNITION PARTICLE RECEPTOR SUBUNIT ALPHA"/>
    <property type="match status" value="1"/>
</dbReference>
<dbReference type="FunFam" id="3.40.50.300:FF:000695">
    <property type="entry name" value="Flagellar biosynthesis regulator FlhF"/>
    <property type="match status" value="1"/>
</dbReference>
<evidence type="ECO:0000256" key="9">
    <source>
        <dbReference type="ARBA" id="ARBA00023134"/>
    </source>
</evidence>
<evidence type="ECO:0000256" key="2">
    <source>
        <dbReference type="ARBA" id="ARBA00008531"/>
    </source>
</evidence>
<dbReference type="GO" id="GO:0044781">
    <property type="term" value="P:bacterial-type flagellum organization"/>
    <property type="evidence" value="ECO:0007669"/>
    <property type="project" value="UniProtKB-UniRule"/>
</dbReference>
<accession>A0A1V4SKZ8</accession>
<dbReference type="NCBIfam" id="TIGR03499">
    <property type="entry name" value="FlhF"/>
    <property type="match status" value="1"/>
</dbReference>
<comment type="function">
    <text evidence="12">Necessary for flagellar biosynthesis. May be involved in translocation of the flagellum.</text>
</comment>
<keyword evidence="18" id="KW-1185">Reference proteome</keyword>
<dbReference type="GO" id="GO:0015031">
    <property type="term" value="P:protein transport"/>
    <property type="evidence" value="ECO:0007669"/>
    <property type="project" value="UniProtKB-KW"/>
</dbReference>
<evidence type="ECO:0000256" key="1">
    <source>
        <dbReference type="ARBA" id="ARBA00004413"/>
    </source>
</evidence>
<evidence type="ECO:0000256" key="4">
    <source>
        <dbReference type="ARBA" id="ARBA00022448"/>
    </source>
</evidence>
<dbReference type="SUPFAM" id="SSF52540">
    <property type="entry name" value="P-loop containing nucleoside triphosphate hydrolases"/>
    <property type="match status" value="1"/>
</dbReference>
<feature type="coiled-coil region" evidence="14">
    <location>
        <begin position="76"/>
        <end position="110"/>
    </location>
</feature>
<keyword evidence="17" id="KW-0969">Cilium</keyword>
<dbReference type="AlphaFoldDB" id="A0A1V4SKZ8"/>
<evidence type="ECO:0000256" key="12">
    <source>
        <dbReference type="ARBA" id="ARBA00025337"/>
    </source>
</evidence>
<dbReference type="InterPro" id="IPR003593">
    <property type="entry name" value="AAA+_ATPase"/>
</dbReference>
<dbReference type="GO" id="GO:0005525">
    <property type="term" value="F:GTP binding"/>
    <property type="evidence" value="ECO:0007669"/>
    <property type="project" value="UniProtKB-UniRule"/>
</dbReference>
<feature type="domain" description="SRP54-type proteins GTP-binding" evidence="16">
    <location>
        <begin position="202"/>
        <end position="393"/>
    </location>
</feature>
<sequence>MKIKRYMGKNTQEALLKVKMDLGNNAIILNTKKVRQKGIKKYFTKPMIEIMAAIDDDNAKARERELSKTGAFYPENVNTKNILSQKEEKIVELENKVSNIESMLQRVLNTVKTDSKSIEAVKKNGDEARQTEAEKLPQIFQLLYGNLLKNEVDEEIARKIIDQVARKSDSRNINDASLVMHSVIASMFGKAEPIALRKDGKPTVILFVGPTGVGKTTTLAKLAATFMLSANKKVGLITADTYRIAAVDQLKTYAEILGIPISVAYSVMEITNEIQKYSDKDVILVDTAGCSYRDKQKFDELKKLVAASNADSIFLVLSSTVSSKNSREIIRNYEFIPNYRLIFTKLDETPVYGNILNTKCFSNKSLSYITNGQNVPDDIEIVNIDRLSKNLLGNMS</sequence>
<keyword evidence="8" id="KW-0653">Protein transport</keyword>
<evidence type="ECO:0000256" key="11">
    <source>
        <dbReference type="ARBA" id="ARBA00023225"/>
    </source>
</evidence>
<evidence type="ECO:0000256" key="13">
    <source>
        <dbReference type="NCBIfam" id="TIGR03499"/>
    </source>
</evidence>
<dbReference type="Gene3D" id="3.40.50.300">
    <property type="entry name" value="P-loop containing nucleotide triphosphate hydrolases"/>
    <property type="match status" value="1"/>
</dbReference>
<evidence type="ECO:0000259" key="16">
    <source>
        <dbReference type="SMART" id="SM00962"/>
    </source>
</evidence>
<dbReference type="EMBL" id="MZGX01000008">
    <property type="protein sequence ID" value="OPX44572.1"/>
    <property type="molecule type" value="Genomic_DNA"/>
</dbReference>
<evidence type="ECO:0000256" key="10">
    <source>
        <dbReference type="ARBA" id="ARBA00023136"/>
    </source>
</evidence>
<dbReference type="InterPro" id="IPR000897">
    <property type="entry name" value="SRP54_GTPase_dom"/>
</dbReference>
<evidence type="ECO:0000256" key="6">
    <source>
        <dbReference type="ARBA" id="ARBA00022741"/>
    </source>
</evidence>
<evidence type="ECO:0000256" key="14">
    <source>
        <dbReference type="SAM" id="Coils"/>
    </source>
</evidence>
<evidence type="ECO:0000313" key="17">
    <source>
        <dbReference type="EMBL" id="OPX44572.1"/>
    </source>
</evidence>
<evidence type="ECO:0000256" key="5">
    <source>
        <dbReference type="ARBA" id="ARBA00022475"/>
    </source>
</evidence>
<evidence type="ECO:0000259" key="15">
    <source>
        <dbReference type="SMART" id="SM00382"/>
    </source>
</evidence>
<dbReference type="SMART" id="SM00382">
    <property type="entry name" value="AAA"/>
    <property type="match status" value="1"/>
</dbReference>
<protein>
    <recommendedName>
        <fullName evidence="3 13">Flagellar biosynthesis protein FlhF</fullName>
    </recommendedName>
</protein>
<dbReference type="GO" id="GO:0003924">
    <property type="term" value="F:GTPase activity"/>
    <property type="evidence" value="ECO:0007669"/>
    <property type="project" value="UniProtKB-UniRule"/>
</dbReference>
<dbReference type="Gene3D" id="1.20.120.1380">
    <property type="entry name" value="Flagellar FlhF biosynthesis protein, N domain"/>
    <property type="match status" value="1"/>
</dbReference>
<dbReference type="InterPro" id="IPR047040">
    <property type="entry name" value="FlhF__GTPase_dom"/>
</dbReference>
<keyword evidence="5" id="KW-1003">Cell membrane</keyword>
<proteinExistence type="inferred from homology"/>
<keyword evidence="11" id="KW-1006">Bacterial flagellum protein export</keyword>
<keyword evidence="17" id="KW-0966">Cell projection</keyword>
<dbReference type="GO" id="GO:0006614">
    <property type="term" value="P:SRP-dependent cotranslational protein targeting to membrane"/>
    <property type="evidence" value="ECO:0007669"/>
    <property type="project" value="UniProtKB-UniRule"/>
</dbReference>
<evidence type="ECO:0000313" key="18">
    <source>
        <dbReference type="Proteomes" id="UP000191554"/>
    </source>
</evidence>
<gene>
    <name evidence="17" type="primary">flhF</name>
    <name evidence="17" type="ORF">CLHUN_15660</name>
</gene>
<reference evidence="17 18" key="1">
    <citation type="submission" date="2017-03" db="EMBL/GenBank/DDBJ databases">
        <title>Genome sequence of Clostridium hungatei DSM 14427.</title>
        <authorList>
            <person name="Poehlein A."/>
            <person name="Daniel R."/>
        </authorList>
    </citation>
    <scope>NUCLEOTIDE SEQUENCE [LARGE SCALE GENOMIC DNA]</scope>
    <source>
        <strain evidence="17 18">DSM 14427</strain>
    </source>
</reference>
<evidence type="ECO:0000256" key="7">
    <source>
        <dbReference type="ARBA" id="ARBA00022795"/>
    </source>
</evidence>
<dbReference type="STRING" id="48256.CLHUN_15660"/>
<dbReference type="InterPro" id="IPR027417">
    <property type="entry name" value="P-loop_NTPase"/>
</dbReference>
<keyword evidence="14" id="KW-0175">Coiled coil</keyword>
<evidence type="ECO:0000256" key="3">
    <source>
        <dbReference type="ARBA" id="ARBA00014919"/>
    </source>
</evidence>
<comment type="subcellular location">
    <subcellularLocation>
        <location evidence="1">Cell membrane</location>
        <topology evidence="1">Peripheral membrane protein</topology>
        <orientation evidence="1">Cytoplasmic side</orientation>
    </subcellularLocation>
</comment>
<dbReference type="PANTHER" id="PTHR43134:SF3">
    <property type="entry name" value="FLAGELLAR BIOSYNTHESIS PROTEIN FLHF"/>
    <property type="match status" value="1"/>
</dbReference>
<dbReference type="Proteomes" id="UP000191554">
    <property type="component" value="Unassembled WGS sequence"/>
</dbReference>
<name>A0A1V4SKZ8_RUMHU</name>
<dbReference type="OrthoDB" id="9778554at2"/>
<keyword evidence="6" id="KW-0547">Nucleotide-binding</keyword>
<dbReference type="CDD" id="cd17873">
    <property type="entry name" value="FlhF"/>
    <property type="match status" value="1"/>
</dbReference>
<dbReference type="GO" id="GO:0005886">
    <property type="term" value="C:plasma membrane"/>
    <property type="evidence" value="ECO:0007669"/>
    <property type="project" value="UniProtKB-SubCell"/>
</dbReference>
<dbReference type="SMART" id="SM00962">
    <property type="entry name" value="SRP54"/>
    <property type="match status" value="1"/>
</dbReference>
<keyword evidence="4" id="KW-0813">Transport</keyword>
<dbReference type="Pfam" id="PF00448">
    <property type="entry name" value="SRP54"/>
    <property type="match status" value="1"/>
</dbReference>
<dbReference type="GO" id="GO:0005047">
    <property type="term" value="F:signal recognition particle binding"/>
    <property type="evidence" value="ECO:0007669"/>
    <property type="project" value="TreeGrafter"/>
</dbReference>
<keyword evidence="9" id="KW-0342">GTP-binding</keyword>
<comment type="similarity">
    <text evidence="2">Belongs to the GTP-binding SRP family.</text>
</comment>
<dbReference type="RefSeq" id="WP_080064011.1">
    <property type="nucleotide sequence ID" value="NZ_MZGX01000008.1"/>
</dbReference>
<keyword evidence="10" id="KW-0472">Membrane</keyword>
<keyword evidence="7" id="KW-1005">Bacterial flagellum biogenesis</keyword>
<keyword evidence="17" id="KW-0282">Flagellum</keyword>
<organism evidence="17 18">
    <name type="scientific">Ruminiclostridium hungatei</name>
    <name type="common">Clostridium hungatei</name>
    <dbReference type="NCBI Taxonomy" id="48256"/>
    <lineage>
        <taxon>Bacteria</taxon>
        <taxon>Bacillati</taxon>
        <taxon>Bacillota</taxon>
        <taxon>Clostridia</taxon>
        <taxon>Eubacteriales</taxon>
        <taxon>Oscillospiraceae</taxon>
        <taxon>Ruminiclostridium</taxon>
    </lineage>
</organism>
<feature type="domain" description="AAA+ ATPase" evidence="15">
    <location>
        <begin position="201"/>
        <end position="340"/>
    </location>
</feature>
<dbReference type="InterPro" id="IPR020006">
    <property type="entry name" value="FlhF"/>
</dbReference>
<comment type="caution">
    <text evidence="17">The sequence shown here is derived from an EMBL/GenBank/DDBJ whole genome shotgun (WGS) entry which is preliminary data.</text>
</comment>
<evidence type="ECO:0000256" key="8">
    <source>
        <dbReference type="ARBA" id="ARBA00022927"/>
    </source>
</evidence>